<dbReference type="PANTHER" id="PTHR13715">
    <property type="entry name" value="RYANODINE RECEPTOR AND IP3 RECEPTOR"/>
    <property type="match status" value="1"/>
</dbReference>
<dbReference type="EMBL" id="CAXAMN010009613">
    <property type="protein sequence ID" value="CAK9029335.1"/>
    <property type="molecule type" value="Genomic_DNA"/>
</dbReference>
<accession>A0ABP0KR53</accession>
<keyword evidence="3" id="KW-1185">Reference proteome</keyword>
<evidence type="ECO:0000256" key="1">
    <source>
        <dbReference type="SAM" id="SignalP"/>
    </source>
</evidence>
<feature type="non-terminal residue" evidence="2">
    <location>
        <position position="709"/>
    </location>
</feature>
<feature type="chain" id="PRO_5045942315" evidence="1">
    <location>
        <begin position="17"/>
        <end position="709"/>
    </location>
</feature>
<proteinExistence type="predicted"/>
<comment type="caution">
    <text evidence="2">The sequence shown here is derived from an EMBL/GenBank/DDBJ whole genome shotgun (WGS) entry which is preliminary data.</text>
</comment>
<protein>
    <submittedName>
        <fullName evidence="2">Uncharacterized protein</fullName>
    </submittedName>
</protein>
<keyword evidence="1" id="KW-0732">Signal</keyword>
<feature type="signal peptide" evidence="1">
    <location>
        <begin position="1"/>
        <end position="16"/>
    </location>
</feature>
<dbReference type="Proteomes" id="UP001642484">
    <property type="component" value="Unassembled WGS sequence"/>
</dbReference>
<name>A0ABP0KR53_9DINO</name>
<evidence type="ECO:0000313" key="3">
    <source>
        <dbReference type="Proteomes" id="UP001642484"/>
    </source>
</evidence>
<reference evidence="2 3" key="1">
    <citation type="submission" date="2024-02" db="EMBL/GenBank/DDBJ databases">
        <authorList>
            <person name="Chen Y."/>
            <person name="Shah S."/>
            <person name="Dougan E. K."/>
            <person name="Thang M."/>
            <person name="Chan C."/>
        </authorList>
    </citation>
    <scope>NUCLEOTIDE SEQUENCE [LARGE SCALE GENOMIC DNA]</scope>
</reference>
<sequence>MKVCKILVFLAMIAAAERGAHRDEDALQVEKANVSDTQQQEIQSHAETEKPTCCRCERLIAKKGGMFSSTVYGKDCQVGTSGKGSKVCGPTCAEDAEGPKYKCWKWKADRFSKTGDNCNQYDVKAFYSLRSTEKLDGLVQAVCHYLTDPKVKEQVHSQEDDNKLTLAVIQTLQLLIRFGFIKSFQTCVMLHTALVQILDGRPSARTTRRPPQRLSGPTEGVFLAWATSSKGRAPQRCSEQGFCPASTAHRRFGVGAESDENQSVMNSKVSLAEALLHLRGLGLDVQISQVLSKFQDFAQNQITLSQMVDAVIQVLDRPALPFEEAVQSPSAMLIDLLMYEEPELFPLALELLCNHCSSDFMDELLKVTLLTEQQDALMQQLKSDVAQMSKILYSFENWGSQDHYAPRDTEPLNEIEEIGKRLQKACSGNSAATGRMVQDMLLHTDFVSVAGYWLMLDWQDTNPENRFLHVRLTAIMCSVATAFCRQNPKNQGVFMDFLPGLSRILDEDPFPECILLIAEIFRGNLQNCQLVPEALVECFGNMLVRSKRAGHFVPWHISFLSSIVSVGLQGVSRNQVLVMECLQKNKGKSLMNCGLSLDRLLLLIHDFDSTVMLRRPSPDSWRPEDAELVFYASCLDLLVGLAIGRSNIVNKPFVADIFSKIHCLALLSKVPFAEDQSSPAGVVTRHLRTRWLQLLQLSLGEPCCSCDEG</sequence>
<dbReference type="InterPro" id="IPR015925">
    <property type="entry name" value="Ryanodine_IP3_receptor"/>
</dbReference>
<dbReference type="PANTHER" id="PTHR13715:SF99">
    <property type="entry name" value="INOSITOL 1,4,5-TRISPHOSPHATE RECEPTOR-LIKE PROTEIN A"/>
    <property type="match status" value="1"/>
</dbReference>
<organism evidence="2 3">
    <name type="scientific">Durusdinium trenchii</name>
    <dbReference type="NCBI Taxonomy" id="1381693"/>
    <lineage>
        <taxon>Eukaryota</taxon>
        <taxon>Sar</taxon>
        <taxon>Alveolata</taxon>
        <taxon>Dinophyceae</taxon>
        <taxon>Suessiales</taxon>
        <taxon>Symbiodiniaceae</taxon>
        <taxon>Durusdinium</taxon>
    </lineage>
</organism>
<evidence type="ECO:0000313" key="2">
    <source>
        <dbReference type="EMBL" id="CAK9029335.1"/>
    </source>
</evidence>
<gene>
    <name evidence="2" type="ORF">CCMP2556_LOCUS17450</name>
</gene>